<dbReference type="OrthoDB" id="5809444at2759"/>
<dbReference type="GO" id="GO:0046872">
    <property type="term" value="F:metal ion binding"/>
    <property type="evidence" value="ECO:0007669"/>
    <property type="project" value="UniProtKB-KW"/>
</dbReference>
<feature type="domain" description="Fibronectin type-III" evidence="25">
    <location>
        <begin position="227"/>
        <end position="346"/>
    </location>
</feature>
<organism evidence="26 27">
    <name type="scientific">Cotesia congregata</name>
    <name type="common">Parasitoid wasp</name>
    <name type="synonym">Apanteles congregatus</name>
    <dbReference type="NCBI Taxonomy" id="51543"/>
    <lineage>
        <taxon>Eukaryota</taxon>
        <taxon>Metazoa</taxon>
        <taxon>Ecdysozoa</taxon>
        <taxon>Arthropoda</taxon>
        <taxon>Hexapoda</taxon>
        <taxon>Insecta</taxon>
        <taxon>Pterygota</taxon>
        <taxon>Neoptera</taxon>
        <taxon>Endopterygota</taxon>
        <taxon>Hymenoptera</taxon>
        <taxon>Apocrita</taxon>
        <taxon>Ichneumonoidea</taxon>
        <taxon>Braconidae</taxon>
        <taxon>Microgastrinae</taxon>
        <taxon>Cotesia</taxon>
    </lineage>
</organism>
<dbReference type="InterPro" id="IPR050122">
    <property type="entry name" value="RTK"/>
</dbReference>
<reference evidence="26" key="1">
    <citation type="submission" date="2021-04" db="EMBL/GenBank/DDBJ databases">
        <authorList>
            <person name="Chebbi M.A.C M."/>
        </authorList>
    </citation>
    <scope>NUCLEOTIDE SEQUENCE</scope>
</reference>
<dbReference type="InterPro" id="IPR020635">
    <property type="entry name" value="Tyr_kinase_cat_dom"/>
</dbReference>
<feature type="transmembrane region" description="Helical" evidence="23">
    <location>
        <begin position="679"/>
        <end position="700"/>
    </location>
</feature>
<proteinExistence type="predicted"/>
<dbReference type="GO" id="GO:0043410">
    <property type="term" value="P:positive regulation of MAPK cascade"/>
    <property type="evidence" value="ECO:0007669"/>
    <property type="project" value="TreeGrafter"/>
</dbReference>
<keyword evidence="5" id="KW-0165">Cleavage on pair of basic residues</keyword>
<keyword evidence="17 26" id="KW-0675">Receptor</keyword>
<dbReference type="InterPro" id="IPR003961">
    <property type="entry name" value="FN3_dom"/>
</dbReference>
<keyword evidence="10 21" id="KW-0547">Nucleotide-binding</keyword>
<dbReference type="GO" id="GO:0005009">
    <property type="term" value="F:insulin receptor activity"/>
    <property type="evidence" value="ECO:0007669"/>
    <property type="project" value="TreeGrafter"/>
</dbReference>
<dbReference type="Gene3D" id="3.80.20.20">
    <property type="entry name" value="Receptor L-domain"/>
    <property type="match status" value="1"/>
</dbReference>
<keyword evidence="9" id="KW-0677">Repeat</keyword>
<evidence type="ECO:0000256" key="2">
    <source>
        <dbReference type="ARBA" id="ARBA00011902"/>
    </source>
</evidence>
<dbReference type="EMBL" id="CAJNRD030001120">
    <property type="protein sequence ID" value="CAG5093365.1"/>
    <property type="molecule type" value="Genomic_DNA"/>
</dbReference>
<dbReference type="FunFam" id="2.60.40.10:FF:000087">
    <property type="entry name" value="Tyrosine-protein kinase receptor"/>
    <property type="match status" value="1"/>
</dbReference>
<accession>A0A8J2HBU6</accession>
<dbReference type="PANTHER" id="PTHR24416">
    <property type="entry name" value="TYROSINE-PROTEIN KINASE RECEPTOR"/>
    <property type="match status" value="1"/>
</dbReference>
<keyword evidence="19" id="KW-0464">Manganese</keyword>
<evidence type="ECO:0000256" key="14">
    <source>
        <dbReference type="ARBA" id="ARBA00023136"/>
    </source>
</evidence>
<protein>
    <recommendedName>
        <fullName evidence="2">receptor protein-tyrosine kinase</fullName>
        <ecNumber evidence="2">2.7.10.1</ecNumber>
    </recommendedName>
</protein>
<evidence type="ECO:0000256" key="9">
    <source>
        <dbReference type="ARBA" id="ARBA00022737"/>
    </source>
</evidence>
<dbReference type="SUPFAM" id="SSF52058">
    <property type="entry name" value="L domain-like"/>
    <property type="match status" value="1"/>
</dbReference>
<feature type="binding site" evidence="21">
    <location>
        <position position="772"/>
    </location>
    <ligand>
        <name>ATP</name>
        <dbReference type="ChEBI" id="CHEBI:30616"/>
    </ligand>
</feature>
<evidence type="ECO:0000259" key="24">
    <source>
        <dbReference type="PROSITE" id="PS50011"/>
    </source>
</evidence>
<keyword evidence="11" id="KW-0418">Kinase</keyword>
<dbReference type="FunFam" id="3.80.20.20:FF:000001">
    <property type="entry name" value="Tyrosine-protein kinase receptor"/>
    <property type="match status" value="1"/>
</dbReference>
<dbReference type="SMART" id="SM00060">
    <property type="entry name" value="FN3"/>
    <property type="match status" value="3"/>
</dbReference>
<keyword evidence="3" id="KW-0597">Phosphoprotein</keyword>
<dbReference type="Gene3D" id="3.30.200.20">
    <property type="entry name" value="Phosphorylase Kinase, domain 1"/>
    <property type="match status" value="1"/>
</dbReference>
<dbReference type="Gene3D" id="2.60.40.10">
    <property type="entry name" value="Immunoglobulins"/>
    <property type="match status" value="3"/>
</dbReference>
<dbReference type="Pfam" id="PF07714">
    <property type="entry name" value="PK_Tyr_Ser-Thr"/>
    <property type="match status" value="2"/>
</dbReference>
<evidence type="ECO:0000256" key="8">
    <source>
        <dbReference type="ARBA" id="ARBA00022729"/>
    </source>
</evidence>
<keyword evidence="4" id="KW-0808">Transferase</keyword>
<evidence type="ECO:0000256" key="21">
    <source>
        <dbReference type="PROSITE-ProRule" id="PRU10141"/>
    </source>
</evidence>
<keyword evidence="12 21" id="KW-0067">ATP-binding</keyword>
<dbReference type="Proteomes" id="UP000786811">
    <property type="component" value="Unassembled WGS sequence"/>
</dbReference>
<evidence type="ECO:0000256" key="5">
    <source>
        <dbReference type="ARBA" id="ARBA00022685"/>
    </source>
</evidence>
<evidence type="ECO:0000256" key="10">
    <source>
        <dbReference type="ARBA" id="ARBA00022741"/>
    </source>
</evidence>
<evidence type="ECO:0000259" key="25">
    <source>
        <dbReference type="PROSITE" id="PS50853"/>
    </source>
</evidence>
<dbReference type="InterPro" id="IPR017441">
    <property type="entry name" value="Protein_kinase_ATP_BS"/>
</dbReference>
<name>A0A8J2HBU6_COTCN</name>
<evidence type="ECO:0000256" key="13">
    <source>
        <dbReference type="ARBA" id="ARBA00022989"/>
    </source>
</evidence>
<feature type="region of interest" description="Disordered" evidence="22">
    <location>
        <begin position="419"/>
        <end position="454"/>
    </location>
</feature>
<dbReference type="PROSITE" id="PS00107">
    <property type="entry name" value="PROTEIN_KINASE_ATP"/>
    <property type="match status" value="1"/>
</dbReference>
<dbReference type="Pfam" id="PF00757">
    <property type="entry name" value="Furin-like"/>
    <property type="match status" value="1"/>
</dbReference>
<comment type="subcellular location">
    <subcellularLocation>
        <location evidence="1">Membrane</location>
        <topology evidence="1">Single-pass type I membrane protein</topology>
    </subcellularLocation>
</comment>
<keyword evidence="7" id="KW-0479">Metal-binding</keyword>
<keyword evidence="16" id="KW-1015">Disulfide bond</keyword>
<sequence>MYEFLNRRCIDEHKCRKMKKPLESFGNVRDYPYKPFKNSCVIECPAGYMDDENDSKASCKECDRACSKVCSGASVDSIASAQKLRGCTRIEGSLEIQIKGGKHMVKELEDNLNMIEIIDGYLKIVRSFPLISLNFLKNLKLINGSQLENDKYTLAVLDNQNLQELWDWDTHPPITIKSKDGPAKVFFHFNPKLCLQKIEKLREVAKLSRFTDLEVAPNSNGDKVACNVTELKVSVTKKTAEAALIEWKAFEHHDPRSLLGYVVYFIEAPHQNVTMYDGRDACGGDGWRVDDVAPESSNESSNLIITALLTQLKPYTQYAFYVKTYTIATERSGAQSKVQYFTTLPGEPSQPRSFSVWSNSSSELVMSWLPPLRSNGNLTYYRIISKQEVYDPNLLAKRDYCDKPLQFPDKKPISEIAEEERKRAEAEKERNKPDLSSCECADKESTQSEREKEVSGSIAFEDALHNQVYVKRVGSNSRRRRDITVIKPSDLEYLRKNETIINTDQTLNLIPSSEQSFVMRKLEHFATYNIELQACREAVPDDVSEKCSTKVIQNSRTLPFEHADDIPLGSLKLQKIYDRTNTSRPAVKLQWEEPKRPNGLIVAYQIEYKRVGMPDIQPIVVCISSQRFRNDSNSCITKDLPAGNYSVKVRATSLAGSGADSEVLYVYIEEDSSKDKFGIIFWSVFFIVLIAAIFIGMYLCKRKLMRNVPSRRLIATVNPEYVSTAYVPDEWEVPRKKIRLSRELGNGSFGMVYEGIAKDISKLKPEIRCAVKTVNENATDRERIEFLNEASVMKAFNTHHVVRLLGVVSRGQPPYVIMELMVLRYVIDGGVMERPENCPDSLYRLMRGTWNQKAVRRPTFIHITAMLLKEASLEGFETVSFYHSPEGIEARNQNNSLSPLNDNDFEMASLDDLREDEQEGDEGLPLREDFGDFASVEPSCFKNSTDSRYDLKPYDDNPGIPASFHDLNSSKMPLKAGFDDFDGVSVGSFCSSKDTLNFPFVEESLKSVKNSPSIKNNSTTRQNVSPLSSKNSLSPQNKKNQLILRSHVRNKSIQNIKDMDYVNQSTELVSNAEMQDINSTQLEYPSLDNVDVTVSVQESEQQSQTDYLDKNESLNNGYISGTTT</sequence>
<dbReference type="PANTHER" id="PTHR24416:SF525">
    <property type="entry name" value="INSULIN-LIKE RECEPTOR"/>
    <property type="match status" value="1"/>
</dbReference>
<feature type="domain" description="Fibronectin type-III" evidence="25">
    <location>
        <begin position="572"/>
        <end position="671"/>
    </location>
</feature>
<feature type="region of interest" description="Disordered" evidence="22">
    <location>
        <begin position="1007"/>
        <end position="1043"/>
    </location>
</feature>
<dbReference type="GO" id="GO:0005899">
    <property type="term" value="C:insulin receptor complex"/>
    <property type="evidence" value="ECO:0007669"/>
    <property type="project" value="TreeGrafter"/>
</dbReference>
<keyword evidence="13 23" id="KW-1133">Transmembrane helix</keyword>
<feature type="compositionally biased region" description="Polar residues" evidence="22">
    <location>
        <begin position="1113"/>
        <end position="1124"/>
    </location>
</feature>
<evidence type="ECO:0000256" key="12">
    <source>
        <dbReference type="ARBA" id="ARBA00022840"/>
    </source>
</evidence>
<evidence type="ECO:0000256" key="22">
    <source>
        <dbReference type="SAM" id="MobiDB-lite"/>
    </source>
</evidence>
<dbReference type="Gene3D" id="2.10.220.10">
    <property type="entry name" value="Hormone Receptor, Insulin-like Growth Factor Receptor 1, Chain A, domain 2"/>
    <property type="match status" value="1"/>
</dbReference>
<dbReference type="GO" id="GO:0043560">
    <property type="term" value="F:insulin receptor substrate binding"/>
    <property type="evidence" value="ECO:0007669"/>
    <property type="project" value="TreeGrafter"/>
</dbReference>
<dbReference type="GO" id="GO:0051897">
    <property type="term" value="P:positive regulation of phosphatidylinositol 3-kinase/protein kinase B signal transduction"/>
    <property type="evidence" value="ECO:0007669"/>
    <property type="project" value="TreeGrafter"/>
</dbReference>
<dbReference type="GO" id="GO:0005524">
    <property type="term" value="F:ATP binding"/>
    <property type="evidence" value="ECO:0007669"/>
    <property type="project" value="UniProtKB-UniRule"/>
</dbReference>
<dbReference type="PROSITE" id="PS50853">
    <property type="entry name" value="FN3"/>
    <property type="match status" value="2"/>
</dbReference>
<keyword evidence="18" id="KW-0325">Glycoprotein</keyword>
<dbReference type="GO" id="GO:0042593">
    <property type="term" value="P:glucose homeostasis"/>
    <property type="evidence" value="ECO:0007669"/>
    <property type="project" value="TreeGrafter"/>
</dbReference>
<feature type="region of interest" description="Disordered" evidence="22">
    <location>
        <begin position="1099"/>
        <end position="1124"/>
    </location>
</feature>
<dbReference type="InterPro" id="IPR001245">
    <property type="entry name" value="Ser-Thr/Tyr_kinase_cat_dom"/>
</dbReference>
<evidence type="ECO:0000256" key="23">
    <source>
        <dbReference type="SAM" id="Phobius"/>
    </source>
</evidence>
<dbReference type="SUPFAM" id="SSF57184">
    <property type="entry name" value="Growth factor receptor domain"/>
    <property type="match status" value="1"/>
</dbReference>
<evidence type="ECO:0000256" key="15">
    <source>
        <dbReference type="ARBA" id="ARBA00023137"/>
    </source>
</evidence>
<evidence type="ECO:0000256" key="3">
    <source>
        <dbReference type="ARBA" id="ARBA00022553"/>
    </source>
</evidence>
<evidence type="ECO:0000313" key="26">
    <source>
        <dbReference type="EMBL" id="CAG5093365.1"/>
    </source>
</evidence>
<dbReference type="InterPro" id="IPR011009">
    <property type="entry name" value="Kinase-like_dom_sf"/>
</dbReference>
<dbReference type="InterPro" id="IPR036941">
    <property type="entry name" value="Rcpt_L-dom_sf"/>
</dbReference>
<feature type="compositionally biased region" description="Polar residues" evidence="22">
    <location>
        <begin position="1007"/>
        <end position="1040"/>
    </location>
</feature>
<dbReference type="CDD" id="cd00063">
    <property type="entry name" value="FN3"/>
    <property type="match status" value="2"/>
</dbReference>
<evidence type="ECO:0000256" key="18">
    <source>
        <dbReference type="ARBA" id="ARBA00023180"/>
    </source>
</evidence>
<dbReference type="Pfam" id="PF01030">
    <property type="entry name" value="Recep_L_domain"/>
    <property type="match status" value="1"/>
</dbReference>
<dbReference type="InterPro" id="IPR036116">
    <property type="entry name" value="FN3_sf"/>
</dbReference>
<dbReference type="SUPFAM" id="SSF56112">
    <property type="entry name" value="Protein kinase-like (PK-like)"/>
    <property type="match status" value="1"/>
</dbReference>
<dbReference type="AlphaFoldDB" id="A0A8J2HBU6"/>
<evidence type="ECO:0000256" key="11">
    <source>
        <dbReference type="ARBA" id="ARBA00022777"/>
    </source>
</evidence>
<evidence type="ECO:0000256" key="7">
    <source>
        <dbReference type="ARBA" id="ARBA00022723"/>
    </source>
</evidence>
<evidence type="ECO:0000256" key="19">
    <source>
        <dbReference type="ARBA" id="ARBA00023211"/>
    </source>
</evidence>
<comment type="caution">
    <text evidence="26">The sequence shown here is derived from an EMBL/GenBank/DDBJ whole genome shotgun (WGS) entry which is preliminary data.</text>
</comment>
<dbReference type="InterPro" id="IPR009030">
    <property type="entry name" value="Growth_fac_rcpt_cys_sf"/>
</dbReference>
<dbReference type="SMART" id="SM00219">
    <property type="entry name" value="TyrKc"/>
    <property type="match status" value="1"/>
</dbReference>
<evidence type="ECO:0000256" key="4">
    <source>
        <dbReference type="ARBA" id="ARBA00022679"/>
    </source>
</evidence>
<keyword evidence="14 23" id="KW-0472">Membrane</keyword>
<evidence type="ECO:0000313" key="27">
    <source>
        <dbReference type="Proteomes" id="UP000786811"/>
    </source>
</evidence>
<keyword evidence="15" id="KW-0829">Tyrosine-protein kinase</keyword>
<keyword evidence="27" id="KW-1185">Reference proteome</keyword>
<dbReference type="SUPFAM" id="SSF49265">
    <property type="entry name" value="Fibronectin type III"/>
    <property type="match status" value="3"/>
</dbReference>
<evidence type="ECO:0000256" key="16">
    <source>
        <dbReference type="ARBA" id="ARBA00023157"/>
    </source>
</evidence>
<dbReference type="InterPro" id="IPR013783">
    <property type="entry name" value="Ig-like_fold"/>
</dbReference>
<dbReference type="PROSITE" id="PS50011">
    <property type="entry name" value="PROTEIN_KINASE_DOM"/>
    <property type="match status" value="1"/>
</dbReference>
<keyword evidence="8" id="KW-0732">Signal</keyword>
<dbReference type="InterPro" id="IPR006211">
    <property type="entry name" value="Furin-like_Cys-rich_dom"/>
</dbReference>
<feature type="domain" description="Protein kinase" evidence="24">
    <location>
        <begin position="738"/>
        <end position="1050"/>
    </location>
</feature>
<dbReference type="FunFam" id="3.30.200.20:FF:000026">
    <property type="entry name" value="Tyrosine-protein kinase receptor"/>
    <property type="match status" value="1"/>
</dbReference>
<feature type="compositionally biased region" description="Basic and acidic residues" evidence="22">
    <location>
        <begin position="440"/>
        <end position="454"/>
    </location>
</feature>
<dbReference type="EC" id="2.7.10.1" evidence="2"/>
<keyword evidence="6 23" id="KW-0812">Transmembrane</keyword>
<evidence type="ECO:0000256" key="17">
    <source>
        <dbReference type="ARBA" id="ARBA00023170"/>
    </source>
</evidence>
<dbReference type="InterPro" id="IPR000494">
    <property type="entry name" value="Rcpt_L-dom"/>
</dbReference>
<comment type="catalytic activity">
    <reaction evidence="20">
        <text>L-tyrosyl-[protein] + ATP = O-phospho-L-tyrosyl-[protein] + ADP + H(+)</text>
        <dbReference type="Rhea" id="RHEA:10596"/>
        <dbReference type="Rhea" id="RHEA-COMP:10136"/>
        <dbReference type="Rhea" id="RHEA-COMP:20101"/>
        <dbReference type="ChEBI" id="CHEBI:15378"/>
        <dbReference type="ChEBI" id="CHEBI:30616"/>
        <dbReference type="ChEBI" id="CHEBI:46858"/>
        <dbReference type="ChEBI" id="CHEBI:61978"/>
        <dbReference type="ChEBI" id="CHEBI:456216"/>
        <dbReference type="EC" id="2.7.10.1"/>
    </reaction>
</comment>
<evidence type="ECO:0000256" key="20">
    <source>
        <dbReference type="ARBA" id="ARBA00051243"/>
    </source>
</evidence>
<dbReference type="GO" id="GO:0030424">
    <property type="term" value="C:axon"/>
    <property type="evidence" value="ECO:0007669"/>
    <property type="project" value="TreeGrafter"/>
</dbReference>
<evidence type="ECO:0000256" key="6">
    <source>
        <dbReference type="ARBA" id="ARBA00022692"/>
    </source>
</evidence>
<evidence type="ECO:0000256" key="1">
    <source>
        <dbReference type="ARBA" id="ARBA00004479"/>
    </source>
</evidence>
<dbReference type="InterPro" id="IPR000719">
    <property type="entry name" value="Prot_kinase_dom"/>
</dbReference>
<gene>
    <name evidence="26" type="ORF">HICCMSTLAB_LOCUS6769</name>
</gene>
<feature type="compositionally biased region" description="Basic and acidic residues" evidence="22">
    <location>
        <begin position="419"/>
        <end position="433"/>
    </location>
</feature>